<dbReference type="GO" id="GO:0003676">
    <property type="term" value="F:nucleic acid binding"/>
    <property type="evidence" value="ECO:0007669"/>
    <property type="project" value="InterPro"/>
</dbReference>
<dbReference type="SMART" id="SM00507">
    <property type="entry name" value="HNHc"/>
    <property type="match status" value="1"/>
</dbReference>
<keyword evidence="2" id="KW-0378">Hydrolase</keyword>
<name>A0A518GDU8_9BACT</name>
<evidence type="ECO:0000256" key="2">
    <source>
        <dbReference type="ARBA" id="ARBA00022801"/>
    </source>
</evidence>
<keyword evidence="8" id="KW-1185">Reference proteome</keyword>
<feature type="domain" description="HNH nuclease" evidence="6">
    <location>
        <begin position="41"/>
        <end position="95"/>
    </location>
</feature>
<dbReference type="InterPro" id="IPR002711">
    <property type="entry name" value="HNH"/>
</dbReference>
<gene>
    <name evidence="7" type="ORF">Q31a_51060</name>
</gene>
<dbReference type="GO" id="GO:0016787">
    <property type="term" value="F:hydrolase activity"/>
    <property type="evidence" value="ECO:0007669"/>
    <property type="project" value="UniProtKB-KW"/>
</dbReference>
<comment type="similarity">
    <text evidence="3">Belongs to the HNH nuclease family.</text>
</comment>
<dbReference type="InterPro" id="IPR003615">
    <property type="entry name" value="HNH_nuc"/>
</dbReference>
<organism evidence="7 8">
    <name type="scientific">Aureliella helgolandensis</name>
    <dbReference type="NCBI Taxonomy" id="2527968"/>
    <lineage>
        <taxon>Bacteria</taxon>
        <taxon>Pseudomonadati</taxon>
        <taxon>Planctomycetota</taxon>
        <taxon>Planctomycetia</taxon>
        <taxon>Pirellulales</taxon>
        <taxon>Pirellulaceae</taxon>
        <taxon>Aureliella</taxon>
    </lineage>
</organism>
<evidence type="ECO:0000256" key="1">
    <source>
        <dbReference type="ARBA" id="ARBA00022722"/>
    </source>
</evidence>
<evidence type="ECO:0000313" key="8">
    <source>
        <dbReference type="Proteomes" id="UP000318017"/>
    </source>
</evidence>
<dbReference type="GO" id="GO:0004519">
    <property type="term" value="F:endonuclease activity"/>
    <property type="evidence" value="ECO:0007669"/>
    <property type="project" value="UniProtKB-KW"/>
</dbReference>
<dbReference type="RefSeq" id="WP_145083053.1">
    <property type="nucleotide sequence ID" value="NZ_CP036298.1"/>
</dbReference>
<reference evidence="7 8" key="1">
    <citation type="submission" date="2019-02" db="EMBL/GenBank/DDBJ databases">
        <title>Deep-cultivation of Planctomycetes and their phenomic and genomic characterization uncovers novel biology.</title>
        <authorList>
            <person name="Wiegand S."/>
            <person name="Jogler M."/>
            <person name="Boedeker C."/>
            <person name="Pinto D."/>
            <person name="Vollmers J."/>
            <person name="Rivas-Marin E."/>
            <person name="Kohn T."/>
            <person name="Peeters S.H."/>
            <person name="Heuer A."/>
            <person name="Rast P."/>
            <person name="Oberbeckmann S."/>
            <person name="Bunk B."/>
            <person name="Jeske O."/>
            <person name="Meyerdierks A."/>
            <person name="Storesund J.E."/>
            <person name="Kallscheuer N."/>
            <person name="Luecker S."/>
            <person name="Lage O.M."/>
            <person name="Pohl T."/>
            <person name="Merkel B.J."/>
            <person name="Hornburger P."/>
            <person name="Mueller R.-W."/>
            <person name="Bruemmer F."/>
            <person name="Labrenz M."/>
            <person name="Spormann A.M."/>
            <person name="Op den Camp H."/>
            <person name="Overmann J."/>
            <person name="Amann R."/>
            <person name="Jetten M.S.M."/>
            <person name="Mascher T."/>
            <person name="Medema M.H."/>
            <person name="Devos D.P."/>
            <person name="Kaster A.-K."/>
            <person name="Ovreas L."/>
            <person name="Rohde M."/>
            <person name="Galperin M.Y."/>
            <person name="Jogler C."/>
        </authorList>
    </citation>
    <scope>NUCLEOTIDE SEQUENCE [LARGE SCALE GENOMIC DNA]</scope>
    <source>
        <strain evidence="7 8">Q31a</strain>
    </source>
</reference>
<evidence type="ECO:0000256" key="3">
    <source>
        <dbReference type="ARBA" id="ARBA00038412"/>
    </source>
</evidence>
<dbReference type="CDD" id="cd00085">
    <property type="entry name" value="HNHc"/>
    <property type="match status" value="1"/>
</dbReference>
<dbReference type="PANTHER" id="PTHR41286:SF1">
    <property type="entry name" value="HNH NUCLEASE YAJD-RELATED"/>
    <property type="match status" value="1"/>
</dbReference>
<dbReference type="Proteomes" id="UP000318017">
    <property type="component" value="Chromosome"/>
</dbReference>
<dbReference type="Pfam" id="PF01844">
    <property type="entry name" value="HNH"/>
    <property type="match status" value="1"/>
</dbReference>
<keyword evidence="7" id="KW-0255">Endonuclease</keyword>
<evidence type="ECO:0000256" key="4">
    <source>
        <dbReference type="ARBA" id="ARBA00040194"/>
    </source>
</evidence>
<feature type="region of interest" description="Disordered" evidence="5">
    <location>
        <begin position="1"/>
        <end position="35"/>
    </location>
</feature>
<evidence type="ECO:0000256" key="5">
    <source>
        <dbReference type="SAM" id="MobiDB-lite"/>
    </source>
</evidence>
<dbReference type="PANTHER" id="PTHR41286">
    <property type="entry name" value="HNH NUCLEASE YAJD-RELATED"/>
    <property type="match status" value="1"/>
</dbReference>
<dbReference type="OrthoDB" id="9779761at2"/>
<sequence length="102" mass="11990">MAERAKRLDRRKQRGSNPANRLAAGRPNATQRGYDRRWRAARRRYLAENPACRQCEKRGRIIAATVVDHIQPHRGDEVLFWRRSNWQPLCKRCHDQKTASGL</sequence>
<protein>
    <recommendedName>
        <fullName evidence="4">Putative HNH nuclease YajD</fullName>
    </recommendedName>
</protein>
<dbReference type="GO" id="GO:0008270">
    <property type="term" value="F:zinc ion binding"/>
    <property type="evidence" value="ECO:0007669"/>
    <property type="project" value="InterPro"/>
</dbReference>
<proteinExistence type="inferred from homology"/>
<evidence type="ECO:0000259" key="6">
    <source>
        <dbReference type="SMART" id="SM00507"/>
    </source>
</evidence>
<dbReference type="Gene3D" id="1.10.30.50">
    <property type="match status" value="1"/>
</dbReference>
<keyword evidence="1" id="KW-0540">Nuclease</keyword>
<accession>A0A518GDU8</accession>
<dbReference type="EMBL" id="CP036298">
    <property type="protein sequence ID" value="QDV26727.1"/>
    <property type="molecule type" value="Genomic_DNA"/>
</dbReference>
<evidence type="ECO:0000313" key="7">
    <source>
        <dbReference type="EMBL" id="QDV26727.1"/>
    </source>
</evidence>
<dbReference type="KEGG" id="ahel:Q31a_51060"/>
<dbReference type="AlphaFoldDB" id="A0A518GDU8"/>
<dbReference type="GO" id="GO:0005829">
    <property type="term" value="C:cytosol"/>
    <property type="evidence" value="ECO:0007669"/>
    <property type="project" value="TreeGrafter"/>
</dbReference>